<dbReference type="PANTHER" id="PTHR24305:SF210">
    <property type="entry name" value="CYTOCHROME P450 MONOOXYGENASE ASQL-RELATED"/>
    <property type="match status" value="1"/>
</dbReference>
<keyword evidence="8" id="KW-1133">Transmembrane helix</keyword>
<keyword evidence="8" id="KW-0472">Membrane</keyword>
<comment type="similarity">
    <text evidence="2 7">Belongs to the cytochrome P450 family.</text>
</comment>
<organism evidence="9 10">
    <name type="scientific">Phialemonium atrogriseum</name>
    <dbReference type="NCBI Taxonomy" id="1093897"/>
    <lineage>
        <taxon>Eukaryota</taxon>
        <taxon>Fungi</taxon>
        <taxon>Dikarya</taxon>
        <taxon>Ascomycota</taxon>
        <taxon>Pezizomycotina</taxon>
        <taxon>Sordariomycetes</taxon>
        <taxon>Sordariomycetidae</taxon>
        <taxon>Cephalothecales</taxon>
        <taxon>Cephalothecaceae</taxon>
        <taxon>Phialemonium</taxon>
    </lineage>
</organism>
<dbReference type="CDD" id="cd11058">
    <property type="entry name" value="CYP60B-like"/>
    <property type="match status" value="1"/>
</dbReference>
<gene>
    <name evidence="9" type="ORF">QBC33DRAFT_599753</name>
</gene>
<keyword evidence="10" id="KW-1185">Reference proteome</keyword>
<dbReference type="Gene3D" id="1.10.630.10">
    <property type="entry name" value="Cytochrome P450"/>
    <property type="match status" value="1"/>
</dbReference>
<evidence type="ECO:0000313" key="9">
    <source>
        <dbReference type="EMBL" id="KAK1762847.1"/>
    </source>
</evidence>
<dbReference type="PANTHER" id="PTHR24305">
    <property type="entry name" value="CYTOCHROME P450"/>
    <property type="match status" value="1"/>
</dbReference>
<keyword evidence="7" id="KW-0503">Monooxygenase</keyword>
<evidence type="ECO:0000256" key="7">
    <source>
        <dbReference type="RuleBase" id="RU000461"/>
    </source>
</evidence>
<dbReference type="InterPro" id="IPR036396">
    <property type="entry name" value="Cyt_P450_sf"/>
</dbReference>
<reference evidence="9" key="1">
    <citation type="submission" date="2023-06" db="EMBL/GenBank/DDBJ databases">
        <title>Genome-scale phylogeny and comparative genomics of the fungal order Sordariales.</title>
        <authorList>
            <consortium name="Lawrence Berkeley National Laboratory"/>
            <person name="Hensen N."/>
            <person name="Bonometti L."/>
            <person name="Westerberg I."/>
            <person name="Brannstrom I.O."/>
            <person name="Guillou S."/>
            <person name="Cros-Aarteil S."/>
            <person name="Calhoun S."/>
            <person name="Haridas S."/>
            <person name="Kuo A."/>
            <person name="Mondo S."/>
            <person name="Pangilinan J."/>
            <person name="Riley R."/>
            <person name="Labutti K."/>
            <person name="Andreopoulos B."/>
            <person name="Lipzen A."/>
            <person name="Chen C."/>
            <person name="Yanf M."/>
            <person name="Daum C."/>
            <person name="Ng V."/>
            <person name="Clum A."/>
            <person name="Steindorff A."/>
            <person name="Ohm R."/>
            <person name="Martin F."/>
            <person name="Silar P."/>
            <person name="Natvig D."/>
            <person name="Lalanne C."/>
            <person name="Gautier V."/>
            <person name="Ament-Velasquez S.L."/>
            <person name="Kruys A."/>
            <person name="Hutchinson M.I."/>
            <person name="Powell A.J."/>
            <person name="Barry K."/>
            <person name="Miller A.N."/>
            <person name="Grigoriev I.V."/>
            <person name="Debuchy R."/>
            <person name="Gladieux P."/>
            <person name="Thoren M.H."/>
            <person name="Johannesson H."/>
        </authorList>
    </citation>
    <scope>NUCLEOTIDE SEQUENCE</scope>
    <source>
        <strain evidence="9">8032-3</strain>
    </source>
</reference>
<keyword evidence="3 6" id="KW-0349">Heme</keyword>
<dbReference type="Pfam" id="PF00067">
    <property type="entry name" value="p450"/>
    <property type="match status" value="1"/>
</dbReference>
<dbReference type="AlphaFoldDB" id="A0AAJ0BTN1"/>
<protein>
    <submittedName>
        <fullName evidence="9">Averantin oxidoreductase</fullName>
    </submittedName>
</protein>
<dbReference type="PRINTS" id="PR00463">
    <property type="entry name" value="EP450I"/>
</dbReference>
<dbReference type="GO" id="GO:0016705">
    <property type="term" value="F:oxidoreductase activity, acting on paired donors, with incorporation or reduction of molecular oxygen"/>
    <property type="evidence" value="ECO:0007669"/>
    <property type="project" value="InterPro"/>
</dbReference>
<dbReference type="GeneID" id="85315237"/>
<dbReference type="InterPro" id="IPR017972">
    <property type="entry name" value="Cyt_P450_CS"/>
</dbReference>
<dbReference type="GO" id="GO:0005506">
    <property type="term" value="F:iron ion binding"/>
    <property type="evidence" value="ECO:0007669"/>
    <property type="project" value="InterPro"/>
</dbReference>
<keyword evidence="7" id="KW-0560">Oxidoreductase</keyword>
<evidence type="ECO:0000313" key="10">
    <source>
        <dbReference type="Proteomes" id="UP001244011"/>
    </source>
</evidence>
<proteinExistence type="inferred from homology"/>
<dbReference type="PROSITE" id="PS00086">
    <property type="entry name" value="CYTOCHROME_P450"/>
    <property type="match status" value="1"/>
</dbReference>
<evidence type="ECO:0000256" key="3">
    <source>
        <dbReference type="ARBA" id="ARBA00022617"/>
    </source>
</evidence>
<evidence type="ECO:0000256" key="4">
    <source>
        <dbReference type="ARBA" id="ARBA00022723"/>
    </source>
</evidence>
<dbReference type="InterPro" id="IPR050121">
    <property type="entry name" value="Cytochrome_P450_monoxygenase"/>
</dbReference>
<dbReference type="EMBL" id="MU839033">
    <property type="protein sequence ID" value="KAK1762847.1"/>
    <property type="molecule type" value="Genomic_DNA"/>
</dbReference>
<dbReference type="PRINTS" id="PR00385">
    <property type="entry name" value="P450"/>
</dbReference>
<keyword evidence="5 6" id="KW-0408">Iron</keyword>
<dbReference type="GO" id="GO:0020037">
    <property type="term" value="F:heme binding"/>
    <property type="evidence" value="ECO:0007669"/>
    <property type="project" value="InterPro"/>
</dbReference>
<sequence length="513" mass="57575">MAVLQMTSATTDVGLASFAGVLAVVGAALWMVWKVIYNLYIHPLARFPGPFLARVSPFPNVLALLRGRIPFWIKACHDKYGPIVRVSPNELSFDNEAAWKDIYGSRPGHKNFHKDPIHVGSIQSVPGVSTITMANDADHARQRRALSHAFSTKALLEQEYIVKSYINVFSDKMRGFARTGTPVNLADWFAYTTFDIIGDMALGEPFGCLTNEDFRFWVPLISASIKAGAFEQATRRIAQANGTMQKLLLKLIPDRIRKTRIQHLEYSREKMLKRMSQSSSDHKDFLYYLLKQSDSGAINKDEVIVNGALFIIAGTETTAGFLAGLFNHLLRNPRVLHKLTEEIRSNFKSDADLNFEDLVKLPYLTAVIDEGLRIFPSAPIGFVRTVPQGGDTVDGEFIPGGTTVSVPMWGATHSERNFKDPYKFLPERWLNKEGSTDKFGASNAFSLGPRGCIGRNLSYMEMRLIIGKLLWHNDIAFHGNHDAWDPEKDYPGLTVYNNWMKPGLYAKLTPRKD</sequence>
<dbReference type="InterPro" id="IPR002401">
    <property type="entry name" value="Cyt_P450_E_grp-I"/>
</dbReference>
<accession>A0AAJ0BTN1</accession>
<dbReference type="InterPro" id="IPR001128">
    <property type="entry name" value="Cyt_P450"/>
</dbReference>
<evidence type="ECO:0000256" key="8">
    <source>
        <dbReference type="SAM" id="Phobius"/>
    </source>
</evidence>
<evidence type="ECO:0000256" key="5">
    <source>
        <dbReference type="ARBA" id="ARBA00023004"/>
    </source>
</evidence>
<comment type="cofactor">
    <cofactor evidence="1 6">
        <name>heme</name>
        <dbReference type="ChEBI" id="CHEBI:30413"/>
    </cofactor>
</comment>
<keyword evidence="4 6" id="KW-0479">Metal-binding</keyword>
<keyword evidence="8" id="KW-0812">Transmembrane</keyword>
<evidence type="ECO:0000256" key="1">
    <source>
        <dbReference type="ARBA" id="ARBA00001971"/>
    </source>
</evidence>
<feature type="transmembrane region" description="Helical" evidence="8">
    <location>
        <begin position="12"/>
        <end position="33"/>
    </location>
</feature>
<name>A0AAJ0BTN1_9PEZI</name>
<evidence type="ECO:0000256" key="6">
    <source>
        <dbReference type="PIRSR" id="PIRSR602401-1"/>
    </source>
</evidence>
<dbReference type="Proteomes" id="UP001244011">
    <property type="component" value="Unassembled WGS sequence"/>
</dbReference>
<dbReference type="GO" id="GO:0004497">
    <property type="term" value="F:monooxygenase activity"/>
    <property type="evidence" value="ECO:0007669"/>
    <property type="project" value="UniProtKB-KW"/>
</dbReference>
<evidence type="ECO:0000256" key="2">
    <source>
        <dbReference type="ARBA" id="ARBA00010617"/>
    </source>
</evidence>
<dbReference type="RefSeq" id="XP_060279060.1">
    <property type="nucleotide sequence ID" value="XM_060432050.1"/>
</dbReference>
<feature type="binding site" description="axial binding residue" evidence="6">
    <location>
        <position position="452"/>
    </location>
    <ligand>
        <name>heme</name>
        <dbReference type="ChEBI" id="CHEBI:30413"/>
    </ligand>
    <ligandPart>
        <name>Fe</name>
        <dbReference type="ChEBI" id="CHEBI:18248"/>
    </ligandPart>
</feature>
<comment type="caution">
    <text evidence="9">The sequence shown here is derived from an EMBL/GenBank/DDBJ whole genome shotgun (WGS) entry which is preliminary data.</text>
</comment>
<dbReference type="SUPFAM" id="SSF48264">
    <property type="entry name" value="Cytochrome P450"/>
    <property type="match status" value="1"/>
</dbReference>